<dbReference type="eggNOG" id="COG0438">
    <property type="taxonomic scope" value="Bacteria"/>
</dbReference>
<proteinExistence type="predicted"/>
<sequence length="377" mass="42768">MTNNLKETKISSGKTVSKVDEQAQHYDMIVFCHLRWQFVYQRPQHLISRMAETMKVLFIEEPWFDPQNESSGKLIVINENLHVLQPNVTNIESIAAIIPSYVKNKSIAVGWFYSASFCPLLETLEFDTIVYDCMDELSLFKGAPAHLIDQEKYLMANADVIFTGGKSLFESKNQLHSNVHCFPSSVDEKHFGQALSALSVPADIDIQGPIVGYYGVIDERIDLDLLQETAKKLPNVSFVMIGPLAKIEEADLPQESNIYYLGMKSYNELPNYLKAFDIAMMPFALNDATKYISPTKTLEYMAAKKPIISTKIIDVVRDYSICVSLIETADEFAEEISFLLDQSDIQSMNIEYQKILKKTSWDATTEKMKSILKSFAK</sequence>
<dbReference type="Proteomes" id="UP000028715">
    <property type="component" value="Unassembled WGS sequence"/>
</dbReference>
<evidence type="ECO:0000313" key="2">
    <source>
        <dbReference type="Proteomes" id="UP000028715"/>
    </source>
</evidence>
<name>A0A085ZPN9_9FLAO</name>
<dbReference type="PANTHER" id="PTHR12526">
    <property type="entry name" value="GLYCOSYLTRANSFERASE"/>
    <property type="match status" value="1"/>
</dbReference>
<dbReference type="RefSeq" id="WP_051892622.1">
    <property type="nucleotide sequence ID" value="NZ_JPRL01000001.1"/>
</dbReference>
<reference evidence="1 2" key="1">
    <citation type="submission" date="2014-07" db="EMBL/GenBank/DDBJ databases">
        <title>Genome of Flavobacterium reichenbachii LMG 25512.</title>
        <authorList>
            <person name="Stropko S.J."/>
            <person name="Pipes S.E."/>
            <person name="Newman J.D."/>
        </authorList>
    </citation>
    <scope>NUCLEOTIDE SEQUENCE [LARGE SCALE GENOMIC DNA]</scope>
    <source>
        <strain evidence="1 2">LMG 25512</strain>
    </source>
</reference>
<organism evidence="1 2">
    <name type="scientific">Flavobacterium reichenbachii</name>
    <dbReference type="NCBI Taxonomy" id="362418"/>
    <lineage>
        <taxon>Bacteria</taxon>
        <taxon>Pseudomonadati</taxon>
        <taxon>Bacteroidota</taxon>
        <taxon>Flavobacteriia</taxon>
        <taxon>Flavobacteriales</taxon>
        <taxon>Flavobacteriaceae</taxon>
        <taxon>Flavobacterium</taxon>
    </lineage>
</organism>
<dbReference type="PANTHER" id="PTHR12526:SF630">
    <property type="entry name" value="GLYCOSYLTRANSFERASE"/>
    <property type="match status" value="1"/>
</dbReference>
<dbReference type="SUPFAM" id="SSF53756">
    <property type="entry name" value="UDP-Glycosyltransferase/glycogen phosphorylase"/>
    <property type="match status" value="1"/>
</dbReference>
<dbReference type="OrthoDB" id="9816564at2"/>
<gene>
    <name evidence="1" type="ORF">IW19_13165</name>
</gene>
<keyword evidence="2" id="KW-1185">Reference proteome</keyword>
<dbReference type="Pfam" id="PF13692">
    <property type="entry name" value="Glyco_trans_1_4"/>
    <property type="match status" value="1"/>
</dbReference>
<dbReference type="EMBL" id="JPRL01000001">
    <property type="protein sequence ID" value="KFF06403.1"/>
    <property type="molecule type" value="Genomic_DNA"/>
</dbReference>
<dbReference type="AlphaFoldDB" id="A0A085ZPN9"/>
<accession>A0A085ZPN9</accession>
<dbReference type="Gene3D" id="3.40.50.2000">
    <property type="entry name" value="Glycogen Phosphorylase B"/>
    <property type="match status" value="1"/>
</dbReference>
<dbReference type="STRING" id="362418.IW19_13165"/>
<comment type="caution">
    <text evidence="1">The sequence shown here is derived from an EMBL/GenBank/DDBJ whole genome shotgun (WGS) entry which is preliminary data.</text>
</comment>
<evidence type="ECO:0000313" key="1">
    <source>
        <dbReference type="EMBL" id="KFF06403.1"/>
    </source>
</evidence>
<protein>
    <submittedName>
        <fullName evidence="1">Amine oxidase</fullName>
    </submittedName>
</protein>